<dbReference type="SUPFAM" id="SSF81891">
    <property type="entry name" value="Poly A polymerase C-terminal region-like"/>
    <property type="match status" value="1"/>
</dbReference>
<dbReference type="EMBL" id="UINC01006370">
    <property type="protein sequence ID" value="SVA27109.1"/>
    <property type="molecule type" value="Genomic_DNA"/>
</dbReference>
<evidence type="ECO:0000259" key="3">
    <source>
        <dbReference type="Pfam" id="PF01966"/>
    </source>
</evidence>
<evidence type="ECO:0000256" key="1">
    <source>
        <dbReference type="ARBA" id="ARBA00007265"/>
    </source>
</evidence>
<dbReference type="Pfam" id="PF01966">
    <property type="entry name" value="HD"/>
    <property type="match status" value="1"/>
</dbReference>
<dbReference type="Gene3D" id="1.10.3090.10">
    <property type="entry name" value="cca-adding enzyme, domain 2"/>
    <property type="match status" value="1"/>
</dbReference>
<dbReference type="InterPro" id="IPR032828">
    <property type="entry name" value="PolyA_RNA-bd"/>
</dbReference>
<protein>
    <recommendedName>
        <fullName evidence="6">HD domain-containing protein</fullName>
    </recommendedName>
</protein>
<dbReference type="InterPro" id="IPR006674">
    <property type="entry name" value="HD_domain"/>
</dbReference>
<feature type="domain" description="HD" evidence="3">
    <location>
        <begin position="83"/>
        <end position="206"/>
    </location>
</feature>
<accession>A0A381UG37</accession>
<dbReference type="PANTHER" id="PTHR47545:SF2">
    <property type="entry name" value="CC-ADDING TRNA NUCLEOTIDYLTRANSFERASE"/>
    <property type="match status" value="1"/>
</dbReference>
<name>A0A381UG37_9ZZZZ</name>
<evidence type="ECO:0008006" key="6">
    <source>
        <dbReference type="Google" id="ProtNLM"/>
    </source>
</evidence>
<organism evidence="5">
    <name type="scientific">marine metagenome</name>
    <dbReference type="NCBI Taxonomy" id="408172"/>
    <lineage>
        <taxon>unclassified sequences</taxon>
        <taxon>metagenomes</taxon>
        <taxon>ecological metagenomes</taxon>
    </lineage>
</organism>
<reference evidence="5" key="1">
    <citation type="submission" date="2018-05" db="EMBL/GenBank/DDBJ databases">
        <authorList>
            <person name="Lanie J.A."/>
            <person name="Ng W.-L."/>
            <person name="Kazmierczak K.M."/>
            <person name="Andrzejewski T.M."/>
            <person name="Davidsen T.M."/>
            <person name="Wayne K.J."/>
            <person name="Tettelin H."/>
            <person name="Glass J.I."/>
            <person name="Rusch D."/>
            <person name="Podicherti R."/>
            <person name="Tsui H.-C.T."/>
            <person name="Winkler M.E."/>
        </authorList>
    </citation>
    <scope>NUCLEOTIDE SEQUENCE</scope>
</reference>
<evidence type="ECO:0000259" key="4">
    <source>
        <dbReference type="Pfam" id="PF12627"/>
    </source>
</evidence>
<proteinExistence type="inferred from homology"/>
<dbReference type="PANTHER" id="PTHR47545">
    <property type="entry name" value="MULTIFUNCTIONAL CCA PROTEIN"/>
    <property type="match status" value="1"/>
</dbReference>
<dbReference type="InterPro" id="IPR003607">
    <property type="entry name" value="HD/PDEase_dom"/>
</dbReference>
<dbReference type="InterPro" id="IPR050124">
    <property type="entry name" value="tRNA_CCA-adding_enzyme"/>
</dbReference>
<sequence length="295" mass="33775">MQFSARLEFKISAQTAKFCRKLDLSELPRERIFEEFRKLILKAKRPSIGLRAAKQLGVLNYFPELKALIGVPQDPKWHPEGDVWTHTLMVLDEAARLRTGIEKKDMVLMFGALCHDFGKPLTTKFLRGRWRSPSHDTDGIAPTLQFLQRLTDDRDLIKQVTSMVKEHLRPIQLFNERDRINSGTIRRLALRVRIPDLILLAKADYLGRNLTEKERECFEAGDWLLAEAERMNVKDEGPRPLLMGKHLLKLGMSPGPEIGKILKLAFEKQLNGDLQTNEQAISWAKSNYPDLAGIA</sequence>
<dbReference type="CDD" id="cd00077">
    <property type="entry name" value="HDc"/>
    <property type="match status" value="1"/>
</dbReference>
<feature type="domain" description="tRNA nucleotidyltransferase/poly(A) polymerase RNA and SrmB- binding" evidence="4">
    <location>
        <begin position="9"/>
        <end position="67"/>
    </location>
</feature>
<dbReference type="Pfam" id="PF12627">
    <property type="entry name" value="PolyA_pol_RNAbd"/>
    <property type="match status" value="1"/>
</dbReference>
<dbReference type="GO" id="GO:0000166">
    <property type="term" value="F:nucleotide binding"/>
    <property type="evidence" value="ECO:0007669"/>
    <property type="project" value="UniProtKB-KW"/>
</dbReference>
<keyword evidence="2" id="KW-0547">Nucleotide-binding</keyword>
<evidence type="ECO:0000313" key="5">
    <source>
        <dbReference type="EMBL" id="SVA27109.1"/>
    </source>
</evidence>
<evidence type="ECO:0000256" key="2">
    <source>
        <dbReference type="ARBA" id="ARBA00022741"/>
    </source>
</evidence>
<comment type="similarity">
    <text evidence="1">Belongs to the tRNA nucleotidyltransferase/poly(A) polymerase family.</text>
</comment>
<dbReference type="AlphaFoldDB" id="A0A381UG37"/>
<gene>
    <name evidence="5" type="ORF">METZ01_LOCUS79963</name>
</gene>